<evidence type="ECO:0000256" key="6">
    <source>
        <dbReference type="SAM" id="MobiDB-lite"/>
    </source>
</evidence>
<feature type="region of interest" description="Disordered" evidence="6">
    <location>
        <begin position="64"/>
        <end position="123"/>
    </location>
</feature>
<dbReference type="InterPro" id="IPR017888">
    <property type="entry name" value="CYC/TB1_R_domain"/>
</dbReference>
<evidence type="ECO:0000256" key="4">
    <source>
        <dbReference type="ARBA" id="ARBA00023163"/>
    </source>
</evidence>
<evidence type="ECO:0000256" key="5">
    <source>
        <dbReference type="ARBA" id="ARBA00023242"/>
    </source>
</evidence>
<dbReference type="Pfam" id="PF03634">
    <property type="entry name" value="TCP"/>
    <property type="match status" value="1"/>
</dbReference>
<keyword evidence="2" id="KW-0805">Transcription regulation</keyword>
<dbReference type="AlphaFoldDB" id="Q0QJS1"/>
<keyword evidence="3" id="KW-0238">DNA-binding</keyword>
<proteinExistence type="evidence at transcript level"/>
<reference evidence="9" key="1">
    <citation type="journal article" date="2006" name="Plant Biol.">
        <title>Diversification of CYCLOIDEA-like TCP genes in the basal eudicot families fumariaceae and papaveraceae s.str.</title>
        <authorList>
            <person name="Kolsch A."/>
            <person name="Gleissberg S."/>
        </authorList>
    </citation>
    <scope>NUCLEOTIDE SEQUENCE</scope>
</reference>
<evidence type="ECO:0000256" key="2">
    <source>
        <dbReference type="ARBA" id="ARBA00023015"/>
    </source>
</evidence>
<dbReference type="GO" id="GO:2000032">
    <property type="term" value="P:regulation of secondary shoot formation"/>
    <property type="evidence" value="ECO:0007669"/>
    <property type="project" value="TreeGrafter"/>
</dbReference>
<dbReference type="GO" id="GO:0005634">
    <property type="term" value="C:nucleus"/>
    <property type="evidence" value="ECO:0007669"/>
    <property type="project" value="UniProtKB-SubCell"/>
</dbReference>
<evidence type="ECO:0000313" key="9">
    <source>
        <dbReference type="EMBL" id="ABC75065.1"/>
    </source>
</evidence>
<feature type="domain" description="R" evidence="8">
    <location>
        <begin position="106"/>
        <end position="123"/>
    </location>
</feature>
<keyword evidence="5" id="KW-0539">Nucleus</keyword>
<dbReference type="PANTHER" id="PTHR31072">
    <property type="entry name" value="TRANSCRIPTION FACTOR TCP4-RELATED"/>
    <property type="match status" value="1"/>
</dbReference>
<feature type="non-terminal residue" evidence="9">
    <location>
        <position position="123"/>
    </location>
</feature>
<gene>
    <name evidence="9" type="primary">TCP1</name>
</gene>
<sequence>FFDLQEMLGFDKASKTVEWLMIHSKEAIKELARSRRGDGGGSKSVDSSISESCEVVSEVDICNPSAVTTDQDHDQQVGNNNTSSVHKKEKRVTRPSRKPMFLPQAKESREKARARARERTKEK</sequence>
<dbReference type="InterPro" id="IPR017887">
    <property type="entry name" value="TF_TCP_subgr"/>
</dbReference>
<comment type="subcellular location">
    <subcellularLocation>
        <location evidence="1">Nucleus</location>
    </subcellularLocation>
</comment>
<dbReference type="PANTHER" id="PTHR31072:SF224">
    <property type="entry name" value="TRANSCRIPTION FACTOR TCP1"/>
    <property type="match status" value="1"/>
</dbReference>
<dbReference type="GO" id="GO:0003700">
    <property type="term" value="F:DNA-binding transcription factor activity"/>
    <property type="evidence" value="ECO:0007669"/>
    <property type="project" value="InterPro"/>
</dbReference>
<feature type="domain" description="TCP" evidence="7">
    <location>
        <begin position="1"/>
        <end position="31"/>
    </location>
</feature>
<dbReference type="EMBL" id="DQ347820">
    <property type="protein sequence ID" value="ABC75065.1"/>
    <property type="molecule type" value="mRNA"/>
</dbReference>
<evidence type="ECO:0000259" key="7">
    <source>
        <dbReference type="PROSITE" id="PS51369"/>
    </source>
</evidence>
<evidence type="ECO:0000256" key="1">
    <source>
        <dbReference type="ARBA" id="ARBA00004123"/>
    </source>
</evidence>
<feature type="region of interest" description="Disordered" evidence="6">
    <location>
        <begin position="31"/>
        <end position="51"/>
    </location>
</feature>
<feature type="non-terminal residue" evidence="9">
    <location>
        <position position="1"/>
    </location>
</feature>
<evidence type="ECO:0000259" key="8">
    <source>
        <dbReference type="PROSITE" id="PS51370"/>
    </source>
</evidence>
<evidence type="ECO:0000256" key="3">
    <source>
        <dbReference type="ARBA" id="ARBA00023125"/>
    </source>
</evidence>
<feature type="compositionally biased region" description="Basic residues" evidence="6">
    <location>
        <begin position="85"/>
        <end position="97"/>
    </location>
</feature>
<dbReference type="InterPro" id="IPR005333">
    <property type="entry name" value="Transcription_factor_TCP"/>
</dbReference>
<dbReference type="PROSITE" id="PS51369">
    <property type="entry name" value="TCP"/>
    <property type="match status" value="1"/>
</dbReference>
<name>Q0QJS1_ESCCA</name>
<accession>Q0QJS1</accession>
<feature type="compositionally biased region" description="Basic and acidic residues" evidence="6">
    <location>
        <begin position="106"/>
        <end position="123"/>
    </location>
</feature>
<keyword evidence="4" id="KW-0804">Transcription</keyword>
<dbReference type="GO" id="GO:0043565">
    <property type="term" value="F:sequence-specific DNA binding"/>
    <property type="evidence" value="ECO:0007669"/>
    <property type="project" value="TreeGrafter"/>
</dbReference>
<organism evidence="9">
    <name type="scientific">Eschscholzia californica subsp. californica</name>
    <dbReference type="NCBI Taxonomy" id="222997"/>
    <lineage>
        <taxon>Eukaryota</taxon>
        <taxon>Viridiplantae</taxon>
        <taxon>Streptophyta</taxon>
        <taxon>Embryophyta</taxon>
        <taxon>Tracheophyta</taxon>
        <taxon>Spermatophyta</taxon>
        <taxon>Magnoliopsida</taxon>
        <taxon>Ranunculales</taxon>
        <taxon>Papaveraceae</taxon>
        <taxon>Papaveroideae</taxon>
        <taxon>Eschscholzia</taxon>
    </lineage>
</organism>
<dbReference type="PROSITE" id="PS51370">
    <property type="entry name" value="R"/>
    <property type="match status" value="1"/>
</dbReference>
<protein>
    <submittedName>
        <fullName evidence="9">TCP1</fullName>
    </submittedName>
</protein>